<feature type="compositionally biased region" description="Polar residues" evidence="1">
    <location>
        <begin position="59"/>
        <end position="71"/>
    </location>
</feature>
<feature type="region of interest" description="Disordered" evidence="1">
    <location>
        <begin position="224"/>
        <end position="249"/>
    </location>
</feature>
<evidence type="ECO:0000256" key="1">
    <source>
        <dbReference type="SAM" id="MobiDB-lite"/>
    </source>
</evidence>
<gene>
    <name evidence="2" type="ORF">PXEA_LOCUS17789</name>
</gene>
<dbReference type="Proteomes" id="UP000784294">
    <property type="component" value="Unassembled WGS sequence"/>
</dbReference>
<feature type="region of interest" description="Disordered" evidence="1">
    <location>
        <begin position="51"/>
        <end position="71"/>
    </location>
</feature>
<name>A0A3S5BHE9_9PLAT</name>
<comment type="caution">
    <text evidence="2">The sequence shown here is derived from an EMBL/GenBank/DDBJ whole genome shotgun (WGS) entry which is preliminary data.</text>
</comment>
<reference evidence="2" key="1">
    <citation type="submission" date="2018-11" db="EMBL/GenBank/DDBJ databases">
        <authorList>
            <consortium name="Pathogen Informatics"/>
        </authorList>
    </citation>
    <scope>NUCLEOTIDE SEQUENCE</scope>
</reference>
<accession>A0A3S5BHE9</accession>
<dbReference type="OrthoDB" id="436852at2759"/>
<organism evidence="2 3">
    <name type="scientific">Protopolystoma xenopodis</name>
    <dbReference type="NCBI Taxonomy" id="117903"/>
    <lineage>
        <taxon>Eukaryota</taxon>
        <taxon>Metazoa</taxon>
        <taxon>Spiralia</taxon>
        <taxon>Lophotrochozoa</taxon>
        <taxon>Platyhelminthes</taxon>
        <taxon>Monogenea</taxon>
        <taxon>Polyopisthocotylea</taxon>
        <taxon>Polystomatidea</taxon>
        <taxon>Polystomatidae</taxon>
        <taxon>Protopolystoma</taxon>
    </lineage>
</organism>
<dbReference type="EMBL" id="CAAALY010067258">
    <property type="protein sequence ID" value="VEL24349.1"/>
    <property type="molecule type" value="Genomic_DNA"/>
</dbReference>
<feature type="compositionally biased region" description="Polar residues" evidence="1">
    <location>
        <begin position="224"/>
        <end position="239"/>
    </location>
</feature>
<sequence>MFVMLEEALNGLSSNISLPEAGLSSDASIRDQKPGDIMSVTTCNEDLSLRDDKIRSSKTDGSAPSSTTGAAVTSVGLSQRLPPWAVRVPYRMSRVSLDPTTRCLVEHGHSGKQADTVPESSQLQQYHRRVLPRDRARIGCESATGTADPIVIQEETGIVASSAFSAGSSSVIGQSTAFAMPKALHASAKVTRAAPAVRAAYSAIANVPSVPIVSCDLQSLEQSTSAPHTESVSPFTPGQLTAAGESSIGKSSGVTDAQWAAALQAKDPLMFTEHRRENTGLFHSSVKLVQKHTVSKNIFSKAS</sequence>
<evidence type="ECO:0000313" key="2">
    <source>
        <dbReference type="EMBL" id="VEL24349.1"/>
    </source>
</evidence>
<protein>
    <submittedName>
        <fullName evidence="2">Uncharacterized protein</fullName>
    </submittedName>
</protein>
<dbReference type="AlphaFoldDB" id="A0A3S5BHE9"/>
<proteinExistence type="predicted"/>
<evidence type="ECO:0000313" key="3">
    <source>
        <dbReference type="Proteomes" id="UP000784294"/>
    </source>
</evidence>
<keyword evidence="3" id="KW-1185">Reference proteome</keyword>